<name>A0A7K1SKQ5_9BACT</name>
<dbReference type="Proteomes" id="UP000436006">
    <property type="component" value="Unassembled WGS sequence"/>
</dbReference>
<evidence type="ECO:0000313" key="1">
    <source>
        <dbReference type="EMBL" id="MVM34380.1"/>
    </source>
</evidence>
<sequence length="101" mass="11251">MKEVIKIVAISTSTLILFSCSSPLDKRYNSETMWADVREGSTKATDSLNHELCGQAVADNAIHGVKNEDFTYRELIDKGYKLLGKAHSEAYIDSLRKANNL</sequence>
<dbReference type="RefSeq" id="WP_157589200.1">
    <property type="nucleotide sequence ID" value="NZ_WPIN01000015.1"/>
</dbReference>
<reference evidence="1 2" key="1">
    <citation type="submission" date="2019-12" db="EMBL/GenBank/DDBJ databases">
        <title>Spirosoma sp. HMF4905 genome sequencing and assembly.</title>
        <authorList>
            <person name="Kang H."/>
            <person name="Cha I."/>
            <person name="Kim H."/>
            <person name="Joh K."/>
        </authorList>
    </citation>
    <scope>NUCLEOTIDE SEQUENCE [LARGE SCALE GENOMIC DNA]</scope>
    <source>
        <strain evidence="1 2">HMF4905</strain>
    </source>
</reference>
<protein>
    <recommendedName>
        <fullName evidence="3">Lipoprotein</fullName>
    </recommendedName>
</protein>
<dbReference type="EMBL" id="WPIN01000015">
    <property type="protein sequence ID" value="MVM34380.1"/>
    <property type="molecule type" value="Genomic_DNA"/>
</dbReference>
<accession>A0A7K1SKQ5</accession>
<organism evidence="1 2">
    <name type="scientific">Spirosoma arboris</name>
    <dbReference type="NCBI Taxonomy" id="2682092"/>
    <lineage>
        <taxon>Bacteria</taxon>
        <taxon>Pseudomonadati</taxon>
        <taxon>Bacteroidota</taxon>
        <taxon>Cytophagia</taxon>
        <taxon>Cytophagales</taxon>
        <taxon>Cytophagaceae</taxon>
        <taxon>Spirosoma</taxon>
    </lineage>
</organism>
<dbReference type="AlphaFoldDB" id="A0A7K1SKQ5"/>
<keyword evidence="2" id="KW-1185">Reference proteome</keyword>
<gene>
    <name evidence="1" type="ORF">GO755_30390</name>
</gene>
<proteinExistence type="predicted"/>
<comment type="caution">
    <text evidence="1">The sequence shown here is derived from an EMBL/GenBank/DDBJ whole genome shotgun (WGS) entry which is preliminary data.</text>
</comment>
<dbReference type="PROSITE" id="PS51257">
    <property type="entry name" value="PROKAR_LIPOPROTEIN"/>
    <property type="match status" value="1"/>
</dbReference>
<evidence type="ECO:0000313" key="2">
    <source>
        <dbReference type="Proteomes" id="UP000436006"/>
    </source>
</evidence>
<evidence type="ECO:0008006" key="3">
    <source>
        <dbReference type="Google" id="ProtNLM"/>
    </source>
</evidence>